<dbReference type="AlphaFoldDB" id="A0A1W1CDB5"/>
<dbReference type="InterPro" id="IPR012337">
    <property type="entry name" value="RNaseH-like_sf"/>
</dbReference>
<reference evidence="2" key="1">
    <citation type="submission" date="2016-10" db="EMBL/GenBank/DDBJ databases">
        <authorList>
            <person name="de Groot N.N."/>
        </authorList>
    </citation>
    <scope>NUCLEOTIDE SEQUENCE</scope>
</reference>
<dbReference type="InterPro" id="IPR038717">
    <property type="entry name" value="Tc1-like_DDE_dom"/>
</dbReference>
<feature type="domain" description="Tc1-like transposase DDE" evidence="1">
    <location>
        <begin position="1"/>
        <end position="133"/>
    </location>
</feature>
<sequence length="170" mass="20247">MDEMRFGLISNYRRSWSLIGKRTVIANQQEFINRYLYSAIDPITGDNFHLLGFNDVNAAITKKFLEALINQYSEYHILLVWDNAPFHRKKELHEMEGITPMFLPSYSPELNPVERFYGEIRKSTANRLFQNIEIQKNIIEEEVVKWMKDIDKTQNLCGYDWIIDQWESSF</sequence>
<gene>
    <name evidence="2" type="ORF">MNB_SM-5-1334</name>
</gene>
<dbReference type="EMBL" id="FPHH01000076">
    <property type="protein sequence ID" value="SFV63737.1"/>
    <property type="molecule type" value="Genomic_DNA"/>
</dbReference>
<dbReference type="SUPFAM" id="SSF53098">
    <property type="entry name" value="Ribonuclease H-like"/>
    <property type="match status" value="1"/>
</dbReference>
<evidence type="ECO:0000313" key="2">
    <source>
        <dbReference type="EMBL" id="SFV63737.1"/>
    </source>
</evidence>
<organism evidence="2">
    <name type="scientific">hydrothermal vent metagenome</name>
    <dbReference type="NCBI Taxonomy" id="652676"/>
    <lineage>
        <taxon>unclassified sequences</taxon>
        <taxon>metagenomes</taxon>
        <taxon>ecological metagenomes</taxon>
    </lineage>
</organism>
<name>A0A1W1CDB5_9ZZZZ</name>
<dbReference type="Gene3D" id="3.30.420.10">
    <property type="entry name" value="Ribonuclease H-like superfamily/Ribonuclease H"/>
    <property type="match status" value="1"/>
</dbReference>
<accession>A0A1W1CDB5</accession>
<evidence type="ECO:0000259" key="1">
    <source>
        <dbReference type="Pfam" id="PF13358"/>
    </source>
</evidence>
<dbReference type="GO" id="GO:0003676">
    <property type="term" value="F:nucleic acid binding"/>
    <property type="evidence" value="ECO:0007669"/>
    <property type="project" value="InterPro"/>
</dbReference>
<dbReference type="InterPro" id="IPR036397">
    <property type="entry name" value="RNaseH_sf"/>
</dbReference>
<dbReference type="Pfam" id="PF13358">
    <property type="entry name" value="DDE_3"/>
    <property type="match status" value="1"/>
</dbReference>
<dbReference type="NCBIfam" id="NF033545">
    <property type="entry name" value="transpos_IS630"/>
    <property type="match status" value="1"/>
</dbReference>
<protein>
    <submittedName>
        <fullName evidence="2">Transposase</fullName>
    </submittedName>
</protein>
<proteinExistence type="predicted"/>
<dbReference type="InterPro" id="IPR047655">
    <property type="entry name" value="Transpos_IS630-like"/>
</dbReference>